<dbReference type="Proteomes" id="UP001161139">
    <property type="component" value="Unassembled WGS sequence"/>
</dbReference>
<evidence type="ECO:0000259" key="1">
    <source>
        <dbReference type="Pfam" id="PF05050"/>
    </source>
</evidence>
<dbReference type="EMBL" id="JAOCDG010000047">
    <property type="protein sequence ID" value="MDH0690261.1"/>
    <property type="molecule type" value="Genomic_DNA"/>
</dbReference>
<dbReference type="GO" id="GO:0008168">
    <property type="term" value="F:methyltransferase activity"/>
    <property type="evidence" value="ECO:0007669"/>
    <property type="project" value="UniProtKB-KW"/>
</dbReference>
<proteinExistence type="predicted"/>
<keyword evidence="2" id="KW-0489">Methyltransferase</keyword>
<name>A0ABD4Y5M9_STUST</name>
<sequence>MNYALNKALKSKISNLDEVMDSAYLSACKTDVLVRYRNDPKGVFRVPGSSCDINYLDIFKEVVLQDCYRLQGIRDLNPQNIFDIGANIGCFSFFSKILWPDSKIFAVEPVIENFDVLIENFSDSELFTSSLAFPAALSEKSGEGFMVMDPCNVGAAHLSAYGLPVKKISYAEMVSRSGCYPDLVKLDIEGEERNVLPELMMHIRPKAILLEWHVIQERDRSDIARPIRMLKNYGYRTNARYLPRSQTYQIEAIQKP</sequence>
<gene>
    <name evidence="2" type="ORF">N5D09_19395</name>
</gene>
<dbReference type="InterPro" id="IPR006342">
    <property type="entry name" value="FkbM_mtfrase"/>
</dbReference>
<dbReference type="PANTHER" id="PTHR34203">
    <property type="entry name" value="METHYLTRANSFERASE, FKBM FAMILY PROTEIN"/>
    <property type="match status" value="1"/>
</dbReference>
<organism evidence="2 3">
    <name type="scientific">Stutzerimonas stutzeri</name>
    <name type="common">Pseudomonas stutzeri</name>
    <dbReference type="NCBI Taxonomy" id="316"/>
    <lineage>
        <taxon>Bacteria</taxon>
        <taxon>Pseudomonadati</taxon>
        <taxon>Pseudomonadota</taxon>
        <taxon>Gammaproteobacteria</taxon>
        <taxon>Pseudomonadales</taxon>
        <taxon>Pseudomonadaceae</taxon>
        <taxon>Stutzerimonas</taxon>
    </lineage>
</organism>
<dbReference type="AlphaFoldDB" id="A0ABD4Y5M9"/>
<dbReference type="RefSeq" id="WP_279649521.1">
    <property type="nucleotide sequence ID" value="NZ_JAOCDG010000047.1"/>
</dbReference>
<dbReference type="PANTHER" id="PTHR34203:SF15">
    <property type="entry name" value="SLL1173 PROTEIN"/>
    <property type="match status" value="1"/>
</dbReference>
<reference evidence="2" key="1">
    <citation type="submission" date="2022-09" db="EMBL/GenBank/DDBJ databases">
        <title>Intensive care unit water sources are persistently colonized with multi-drug resistant bacteria and are the site of extensive horizontal gene transfer of antibiotic resistance genes.</title>
        <authorList>
            <person name="Diorio-Toth L."/>
        </authorList>
    </citation>
    <scope>NUCLEOTIDE SEQUENCE</scope>
    <source>
        <strain evidence="2">GD03864</strain>
    </source>
</reference>
<protein>
    <submittedName>
        <fullName evidence="2">FkbM family methyltransferase</fullName>
    </submittedName>
</protein>
<dbReference type="Pfam" id="PF05050">
    <property type="entry name" value="Methyltransf_21"/>
    <property type="match status" value="1"/>
</dbReference>
<dbReference type="InterPro" id="IPR029063">
    <property type="entry name" value="SAM-dependent_MTases_sf"/>
</dbReference>
<feature type="domain" description="Methyltransferase FkbM" evidence="1">
    <location>
        <begin position="83"/>
        <end position="236"/>
    </location>
</feature>
<dbReference type="InterPro" id="IPR052514">
    <property type="entry name" value="SAM-dependent_MTase"/>
</dbReference>
<evidence type="ECO:0000313" key="3">
    <source>
        <dbReference type="Proteomes" id="UP001161139"/>
    </source>
</evidence>
<comment type="caution">
    <text evidence="2">The sequence shown here is derived from an EMBL/GenBank/DDBJ whole genome shotgun (WGS) entry which is preliminary data.</text>
</comment>
<accession>A0ABD4Y5M9</accession>
<evidence type="ECO:0000313" key="2">
    <source>
        <dbReference type="EMBL" id="MDH0690261.1"/>
    </source>
</evidence>
<dbReference type="NCBIfam" id="TIGR01444">
    <property type="entry name" value="fkbM_fam"/>
    <property type="match status" value="1"/>
</dbReference>
<dbReference type="SUPFAM" id="SSF53335">
    <property type="entry name" value="S-adenosyl-L-methionine-dependent methyltransferases"/>
    <property type="match status" value="1"/>
</dbReference>
<keyword evidence="2" id="KW-0808">Transferase</keyword>
<dbReference type="GO" id="GO:0032259">
    <property type="term" value="P:methylation"/>
    <property type="evidence" value="ECO:0007669"/>
    <property type="project" value="UniProtKB-KW"/>
</dbReference>
<dbReference type="Gene3D" id="3.40.50.150">
    <property type="entry name" value="Vaccinia Virus protein VP39"/>
    <property type="match status" value="1"/>
</dbReference>